<evidence type="ECO:0000256" key="1">
    <source>
        <dbReference type="SAM" id="Phobius"/>
    </source>
</evidence>
<dbReference type="InterPro" id="IPR052173">
    <property type="entry name" value="Beta-lactam_resp_regulator"/>
</dbReference>
<dbReference type="Proteomes" id="UP000194873">
    <property type="component" value="Unassembled WGS sequence"/>
</dbReference>
<dbReference type="Pfam" id="PF03544">
    <property type="entry name" value="TonB_C"/>
    <property type="match status" value="1"/>
</dbReference>
<dbReference type="CDD" id="cd07341">
    <property type="entry name" value="M56_BlaR1_MecR1_like"/>
    <property type="match status" value="1"/>
</dbReference>
<keyword evidence="1" id="KW-0812">Transmembrane</keyword>
<dbReference type="EMBL" id="MTSE01000015">
    <property type="protein sequence ID" value="OUJ71665.1"/>
    <property type="molecule type" value="Genomic_DNA"/>
</dbReference>
<comment type="caution">
    <text evidence="3">The sequence shown here is derived from an EMBL/GenBank/DDBJ whole genome shotgun (WGS) entry which is preliminary data.</text>
</comment>
<feature type="transmembrane region" description="Helical" evidence="1">
    <location>
        <begin position="30"/>
        <end position="47"/>
    </location>
</feature>
<evidence type="ECO:0000313" key="4">
    <source>
        <dbReference type="Proteomes" id="UP000194873"/>
    </source>
</evidence>
<evidence type="ECO:0000259" key="2">
    <source>
        <dbReference type="PROSITE" id="PS52015"/>
    </source>
</evidence>
<dbReference type="PANTHER" id="PTHR34978">
    <property type="entry name" value="POSSIBLE SENSOR-TRANSDUCER PROTEIN BLAR"/>
    <property type="match status" value="1"/>
</dbReference>
<proteinExistence type="predicted"/>
<dbReference type="Pfam" id="PF05569">
    <property type="entry name" value="Peptidase_M56"/>
    <property type="match status" value="1"/>
</dbReference>
<accession>A0A243WAX5</accession>
<evidence type="ECO:0000313" key="3">
    <source>
        <dbReference type="EMBL" id="OUJ71665.1"/>
    </source>
</evidence>
<reference evidence="3 4" key="1">
    <citation type="submission" date="2017-01" db="EMBL/GenBank/DDBJ databases">
        <title>A new Hymenobacter.</title>
        <authorList>
            <person name="Liang Y."/>
            <person name="Feng F."/>
        </authorList>
    </citation>
    <scope>NUCLEOTIDE SEQUENCE [LARGE SCALE GENOMIC DNA]</scope>
    <source>
        <strain evidence="3">MIMBbqt21</strain>
    </source>
</reference>
<dbReference type="AlphaFoldDB" id="A0A243WAX5"/>
<sequence length="424" mass="46593">MLLSTLVLGALWVLYYLALRSERCFRYNRFFLLLAPALAAGLPLLQLPSLWPAAPTLTNRLPSFLLPEVGVGIAASIQPNTNWLLWVYGAGVAVFLAHLAWQLWQQWRFTQALPIELQSGYTLRLTGGRQPTGSFGRTVYWDETTLLDAFEAEQILAHELAHVRQGHTYDRLWLALWRAALWFNPFVHLLPRALHLTHEYLADAAASQATPISYTSLLARQAAAHLGFTPALTTTFHTSSILTRIAMLHHPPVLRRWKQWLALPVGALLLTIVACEKTSYTGALPEPRPSGASATTSVATAPPVPLAKKDTIFTYVEHMPEYPGGISKLLADIGANTHYPPVAVEAGVEGKVFVGFIVEKDGSLSGVRLQHGLQEEGTQAAAAKAINEEALRVISTLPGQWTPGKQGNRLVKVSYVVPILFAKQ</sequence>
<dbReference type="InterPro" id="IPR037682">
    <property type="entry name" value="TonB_C"/>
</dbReference>
<keyword evidence="4" id="KW-1185">Reference proteome</keyword>
<dbReference type="InterPro" id="IPR008756">
    <property type="entry name" value="Peptidase_M56"/>
</dbReference>
<protein>
    <recommendedName>
        <fullName evidence="2">TonB C-terminal domain-containing protein</fullName>
    </recommendedName>
</protein>
<feature type="transmembrane region" description="Helical" evidence="1">
    <location>
        <begin position="83"/>
        <end position="101"/>
    </location>
</feature>
<dbReference type="GO" id="GO:0055085">
    <property type="term" value="P:transmembrane transport"/>
    <property type="evidence" value="ECO:0007669"/>
    <property type="project" value="InterPro"/>
</dbReference>
<dbReference type="PROSITE" id="PS52015">
    <property type="entry name" value="TONB_CTD"/>
    <property type="match status" value="1"/>
</dbReference>
<dbReference type="Gene3D" id="3.30.1150.10">
    <property type="match status" value="1"/>
</dbReference>
<organism evidence="3 4">
    <name type="scientific">Hymenobacter crusticola</name>
    <dbReference type="NCBI Taxonomy" id="1770526"/>
    <lineage>
        <taxon>Bacteria</taxon>
        <taxon>Pseudomonadati</taxon>
        <taxon>Bacteroidota</taxon>
        <taxon>Cytophagia</taxon>
        <taxon>Cytophagales</taxon>
        <taxon>Hymenobacteraceae</taxon>
        <taxon>Hymenobacter</taxon>
    </lineage>
</organism>
<keyword evidence="1" id="KW-1133">Transmembrane helix</keyword>
<dbReference type="SUPFAM" id="SSF74653">
    <property type="entry name" value="TolA/TonB C-terminal domain"/>
    <property type="match status" value="1"/>
</dbReference>
<name>A0A243WAX5_9BACT</name>
<dbReference type="PANTHER" id="PTHR34978:SF3">
    <property type="entry name" value="SLR0241 PROTEIN"/>
    <property type="match status" value="1"/>
</dbReference>
<feature type="domain" description="TonB C-terminal" evidence="2">
    <location>
        <begin position="324"/>
        <end position="424"/>
    </location>
</feature>
<keyword evidence="1" id="KW-0472">Membrane</keyword>
<gene>
    <name evidence="3" type="ORF">BXP70_21545</name>
</gene>